<reference evidence="9" key="1">
    <citation type="submission" date="2016-10" db="EMBL/GenBank/DDBJ databases">
        <authorList>
            <person name="Varghese N."/>
            <person name="Submissions S."/>
        </authorList>
    </citation>
    <scope>NUCLEOTIDE SEQUENCE [LARGE SCALE GENOMIC DNA]</scope>
    <source>
        <strain evidence="9">DSM 45789</strain>
    </source>
</reference>
<evidence type="ECO:0000256" key="3">
    <source>
        <dbReference type="ARBA" id="ARBA00022490"/>
    </source>
</evidence>
<dbReference type="EMBL" id="FPAA01000005">
    <property type="protein sequence ID" value="SFS64144.1"/>
    <property type="molecule type" value="Genomic_DNA"/>
</dbReference>
<dbReference type="Proteomes" id="UP000198660">
    <property type="component" value="Unassembled WGS sequence"/>
</dbReference>
<evidence type="ECO:0000259" key="7">
    <source>
        <dbReference type="PROSITE" id="PS50988"/>
    </source>
</evidence>
<dbReference type="SUPFAM" id="SSF53300">
    <property type="entry name" value="vWA-like"/>
    <property type="match status" value="1"/>
</dbReference>
<feature type="domain" description="TROVE" evidence="7">
    <location>
        <begin position="24"/>
        <end position="363"/>
    </location>
</feature>
<dbReference type="OrthoDB" id="2986092at2"/>
<comment type="similarity">
    <text evidence="2">Belongs to the Ro 60 kDa family.</text>
</comment>
<keyword evidence="6 8" id="KW-0687">Ribonucleoprotein</keyword>
<evidence type="ECO:0000256" key="5">
    <source>
        <dbReference type="ARBA" id="ARBA00022884"/>
    </source>
</evidence>
<evidence type="ECO:0000256" key="1">
    <source>
        <dbReference type="ARBA" id="ARBA00004496"/>
    </source>
</evidence>
<keyword evidence="9" id="KW-1185">Reference proteome</keyword>
<proteinExistence type="inferred from homology"/>
<evidence type="ECO:0000313" key="8">
    <source>
        <dbReference type="EMBL" id="SFS64144.1"/>
    </source>
</evidence>
<dbReference type="SUPFAM" id="SSF140864">
    <property type="entry name" value="TROVE domain-like"/>
    <property type="match status" value="1"/>
</dbReference>
<dbReference type="GO" id="GO:1990904">
    <property type="term" value="C:ribonucleoprotein complex"/>
    <property type="evidence" value="ECO:0007669"/>
    <property type="project" value="UniProtKB-KW"/>
</dbReference>
<accession>A0A1I6RHL1</accession>
<dbReference type="InterPro" id="IPR056800">
    <property type="entry name" value="vWA_Ro60"/>
</dbReference>
<evidence type="ECO:0000256" key="6">
    <source>
        <dbReference type="ARBA" id="ARBA00023274"/>
    </source>
</evidence>
<sequence>MNYQFFMQPTQTPQTEPIPGKDMIQGHSSGYAFKTNPLQMIRRCLISGTTTGTFYAGKFESTQEFVQTIQEAIQIDPRKVAEEIRYASDGRAMSNSAPLLALVLLSMGESKAAKDSFLEIFPHVVRTASHLYEWLAYTKGMRGFGRVIRRAGNRWLENKDVRTLAYQFLKYQQRYGYSSRDVLRLFHPKPKTTSHHTLYQYLTAGAWNFAGEEKAIPETLQQIHWFERVKADPSLSLAGVQQGRLTHEMVAPLGGMDHSVWQELFLQMPMGALLRNLGSLTQLGVLTKEHIANLTHIEATLLDKERLKKARIHPIDVLKALKIYSSGGRRGHSKKTWEPIPFIVDVLDQAVELSFEVQEPTNKRFLHAVDVSGSMNWKPVPTAALTCAEIATAMALTTAKAERFYDIRGFSTDFIDLQVSRQDSFKDALRKTVEYNFGATDAAVTWDWLLTTKTFVDVVVFWTDSESWAGSRHTFQAQREYRNKINPMVKAIYVTLTPNHLSLVDPNDPLSFDFGGFDPSMPRIVQMIANNDL</sequence>
<comment type="subcellular location">
    <subcellularLocation>
        <location evidence="1">Cytoplasm</location>
    </subcellularLocation>
</comment>
<dbReference type="Gene3D" id="3.40.50.410">
    <property type="entry name" value="von Willebrand factor, type A domain"/>
    <property type="match status" value="1"/>
</dbReference>
<dbReference type="InterPro" id="IPR040322">
    <property type="entry name" value="TROVE2"/>
</dbReference>
<dbReference type="Pfam" id="PF05731">
    <property type="entry name" value="TROVE"/>
    <property type="match status" value="2"/>
</dbReference>
<dbReference type="InterPro" id="IPR008858">
    <property type="entry name" value="TROVE_dom"/>
</dbReference>
<dbReference type="RefSeq" id="WP_091836341.1">
    <property type="nucleotide sequence ID" value="NZ_FPAA01000005.1"/>
</dbReference>
<dbReference type="PANTHER" id="PTHR14202:SF0">
    <property type="entry name" value="RNA-BINDING PROTEIN RO60"/>
    <property type="match status" value="1"/>
</dbReference>
<protein>
    <submittedName>
        <fullName evidence="8">SS-A/Ro ribonucleoprotein</fullName>
    </submittedName>
</protein>
<evidence type="ECO:0000313" key="9">
    <source>
        <dbReference type="Proteomes" id="UP000198660"/>
    </source>
</evidence>
<evidence type="ECO:0000256" key="2">
    <source>
        <dbReference type="ARBA" id="ARBA00007814"/>
    </source>
</evidence>
<evidence type="ECO:0000256" key="4">
    <source>
        <dbReference type="ARBA" id="ARBA00022723"/>
    </source>
</evidence>
<dbReference type="InterPro" id="IPR037214">
    <property type="entry name" value="TROVE_dom_sf"/>
</dbReference>
<dbReference type="PROSITE" id="PS50988">
    <property type="entry name" value="TROVE"/>
    <property type="match status" value="1"/>
</dbReference>
<dbReference type="InterPro" id="IPR036465">
    <property type="entry name" value="vWFA_dom_sf"/>
</dbReference>
<name>A0A1I6RHL1_9BACL</name>
<dbReference type="GO" id="GO:0003723">
    <property type="term" value="F:RNA binding"/>
    <property type="evidence" value="ECO:0007669"/>
    <property type="project" value="UniProtKB-KW"/>
</dbReference>
<dbReference type="PANTHER" id="PTHR14202">
    <property type="entry name" value="60 KDA RIBONUCLEOPROTEIN SSA/RO"/>
    <property type="match status" value="1"/>
</dbReference>
<organism evidence="8 9">
    <name type="scientific">Marininema halotolerans</name>
    <dbReference type="NCBI Taxonomy" id="1155944"/>
    <lineage>
        <taxon>Bacteria</taxon>
        <taxon>Bacillati</taxon>
        <taxon>Bacillota</taxon>
        <taxon>Bacilli</taxon>
        <taxon>Bacillales</taxon>
        <taxon>Thermoactinomycetaceae</taxon>
        <taxon>Marininema</taxon>
    </lineage>
</organism>
<dbReference type="GO" id="GO:0005737">
    <property type="term" value="C:cytoplasm"/>
    <property type="evidence" value="ECO:0007669"/>
    <property type="project" value="UniProtKB-SubCell"/>
</dbReference>
<dbReference type="AlphaFoldDB" id="A0A1I6RHL1"/>
<dbReference type="Pfam" id="PF25045">
    <property type="entry name" value="vWA_Ro60"/>
    <property type="match status" value="1"/>
</dbReference>
<gene>
    <name evidence="8" type="ORF">SAMN05444972_10595</name>
</gene>
<keyword evidence="4" id="KW-0479">Metal-binding</keyword>
<keyword evidence="3" id="KW-0963">Cytoplasm</keyword>
<keyword evidence="5" id="KW-0694">RNA-binding</keyword>
<dbReference type="GO" id="GO:0046872">
    <property type="term" value="F:metal ion binding"/>
    <property type="evidence" value="ECO:0007669"/>
    <property type="project" value="UniProtKB-KW"/>
</dbReference>